<dbReference type="SUPFAM" id="SSF63748">
    <property type="entry name" value="Tudor/PWWP/MBT"/>
    <property type="match status" value="1"/>
</dbReference>
<feature type="compositionally biased region" description="Polar residues" evidence="1">
    <location>
        <begin position="1"/>
        <end position="13"/>
    </location>
</feature>
<evidence type="ECO:0000256" key="1">
    <source>
        <dbReference type="SAM" id="MobiDB-lite"/>
    </source>
</evidence>
<evidence type="ECO:0000313" key="4">
    <source>
        <dbReference type="Proteomes" id="UP001159641"/>
    </source>
</evidence>
<feature type="compositionally biased region" description="Basic and acidic residues" evidence="1">
    <location>
        <begin position="46"/>
        <end position="56"/>
    </location>
</feature>
<accession>A0AB34HS92</accession>
<evidence type="ECO:0000313" key="3">
    <source>
        <dbReference type="EMBL" id="KAJ8793926.1"/>
    </source>
</evidence>
<dbReference type="EMBL" id="JAIQCJ010000913">
    <property type="protein sequence ID" value="KAJ8793926.1"/>
    <property type="molecule type" value="Genomic_DNA"/>
</dbReference>
<protein>
    <recommendedName>
        <fullName evidence="2">DNA (cytosine-5)-methyltransferase N-terminal domain-containing protein</fullName>
    </recommendedName>
</protein>
<organism evidence="3 4">
    <name type="scientific">Eschrichtius robustus</name>
    <name type="common">California gray whale</name>
    <name type="synonym">Eschrichtius gibbosus</name>
    <dbReference type="NCBI Taxonomy" id="9764"/>
    <lineage>
        <taxon>Eukaryota</taxon>
        <taxon>Metazoa</taxon>
        <taxon>Chordata</taxon>
        <taxon>Craniata</taxon>
        <taxon>Vertebrata</taxon>
        <taxon>Euteleostomi</taxon>
        <taxon>Mammalia</taxon>
        <taxon>Eutheria</taxon>
        <taxon>Laurasiatheria</taxon>
        <taxon>Artiodactyla</taxon>
        <taxon>Whippomorpha</taxon>
        <taxon>Cetacea</taxon>
        <taxon>Mysticeti</taxon>
        <taxon>Eschrichtiidae</taxon>
        <taxon>Eschrichtius</taxon>
    </lineage>
</organism>
<comment type="caution">
    <text evidence="3">The sequence shown here is derived from an EMBL/GenBank/DDBJ whole genome shotgun (WGS) entry which is preliminary data.</text>
</comment>
<keyword evidence="4" id="KW-1185">Reference proteome</keyword>
<dbReference type="InterPro" id="IPR054724">
    <property type="entry name" value="DNM3A_N"/>
</dbReference>
<name>A0AB34HS92_ESCRO</name>
<dbReference type="AlphaFoldDB" id="A0AB34HS92"/>
<dbReference type="Pfam" id="PF22855">
    <property type="entry name" value="DNM3A_N"/>
    <property type="match status" value="1"/>
</dbReference>
<feature type="domain" description="DNA (cytosine-5)-methyltransferase N-terminal" evidence="2">
    <location>
        <begin position="1"/>
        <end position="61"/>
    </location>
</feature>
<dbReference type="Gene3D" id="1.10.720.50">
    <property type="entry name" value="PWWP, helical domain"/>
    <property type="match status" value="1"/>
</dbReference>
<proteinExistence type="predicted"/>
<feature type="compositionally biased region" description="Polar residues" evidence="1">
    <location>
        <begin position="23"/>
        <end position="37"/>
    </location>
</feature>
<feature type="region of interest" description="Disordered" evidence="1">
    <location>
        <begin position="1"/>
        <end position="68"/>
    </location>
</feature>
<sequence>MNAVEENQGSTESQKVEEASPPAVQQPTDPASPTVATTPEPVGADAGDKNTTKAADDQPEYGDGRGFGIGELPMYRKAIYEVLQVASSRAGKLFPMCHDNDESDTAKAVEVQNKQMIEWALGGFQPSGPKGLEPPEEEKNPYKEVYTDMGAEPEAAAYALPPPAKKP</sequence>
<evidence type="ECO:0000259" key="2">
    <source>
        <dbReference type="Pfam" id="PF22855"/>
    </source>
</evidence>
<gene>
    <name evidence="3" type="ORF">J1605_000125</name>
</gene>
<dbReference type="Proteomes" id="UP001159641">
    <property type="component" value="Unassembled WGS sequence"/>
</dbReference>
<reference evidence="3 4" key="1">
    <citation type="submission" date="2022-11" db="EMBL/GenBank/DDBJ databases">
        <title>Whole genome sequence of Eschrichtius robustus ER-17-0199.</title>
        <authorList>
            <person name="Bruniche-Olsen A."/>
            <person name="Black A.N."/>
            <person name="Fields C.J."/>
            <person name="Walden K."/>
            <person name="Dewoody J.A."/>
        </authorList>
    </citation>
    <scope>NUCLEOTIDE SEQUENCE [LARGE SCALE GENOMIC DNA]</scope>
    <source>
        <strain evidence="3">ER-17-0199</strain>
        <tissue evidence="3">Blubber</tissue>
    </source>
</reference>